<evidence type="ECO:0000256" key="2">
    <source>
        <dbReference type="ARBA" id="ARBA00040895"/>
    </source>
</evidence>
<reference evidence="3" key="1">
    <citation type="submission" date="2015-01" db="EMBL/GenBank/DDBJ databases">
        <authorList>
            <person name="Durling Mikael"/>
        </authorList>
    </citation>
    <scope>NUCLEOTIDE SEQUENCE</scope>
</reference>
<dbReference type="PANTHER" id="PTHR31902">
    <property type="entry name" value="ACTIN PATCHES DISTAL PROTEIN 1"/>
    <property type="match status" value="1"/>
</dbReference>
<sequence length="214" mass="23699">MPGDLDIDHKSPLNGVMAGYAEHVLVCTGQDDWASRIEEENSGDNLAADLKELFGRGGKYRDPFHNISVLNSSMPSSIPPWREVQTTSAYILPSFKYVPFLPRVSFEAVQALAKGYLLPTTLHTAHGGLSPIHRDLMTRDETYRSLLPGVQDVDEVLLLQKGGKPHPLAGKGIWYGRVEPKHVEGLVNETVVKGNVVEDMFRGGIDSDRRILRL</sequence>
<dbReference type="Pfam" id="PF06999">
    <property type="entry name" value="Suc_Fer-like"/>
    <property type="match status" value="2"/>
</dbReference>
<proteinExistence type="inferred from homology"/>
<name>A0A0B7K885_BIOOC</name>
<evidence type="ECO:0000256" key="1">
    <source>
        <dbReference type="ARBA" id="ARBA00038208"/>
    </source>
</evidence>
<gene>
    <name evidence="3" type="ORF">BN869_000009407_1</name>
</gene>
<dbReference type="InterPro" id="IPR009737">
    <property type="entry name" value="Aim32/Apd1-like"/>
</dbReference>
<evidence type="ECO:0000313" key="3">
    <source>
        <dbReference type="EMBL" id="CEO53349.1"/>
    </source>
</evidence>
<accession>A0A0B7K885</accession>
<comment type="similarity">
    <text evidence="1">Belongs to the AIM32 family.</text>
</comment>
<organism evidence="3">
    <name type="scientific">Bionectria ochroleuca</name>
    <name type="common">Gliocladium roseum</name>
    <dbReference type="NCBI Taxonomy" id="29856"/>
    <lineage>
        <taxon>Eukaryota</taxon>
        <taxon>Fungi</taxon>
        <taxon>Dikarya</taxon>
        <taxon>Ascomycota</taxon>
        <taxon>Pezizomycotina</taxon>
        <taxon>Sordariomycetes</taxon>
        <taxon>Hypocreomycetidae</taxon>
        <taxon>Hypocreales</taxon>
        <taxon>Bionectriaceae</taxon>
        <taxon>Clonostachys</taxon>
    </lineage>
</organism>
<dbReference type="EMBL" id="CDPU01000035">
    <property type="protein sequence ID" value="CEO53349.1"/>
    <property type="molecule type" value="Genomic_DNA"/>
</dbReference>
<dbReference type="InterPro" id="IPR036249">
    <property type="entry name" value="Thioredoxin-like_sf"/>
</dbReference>
<dbReference type="PANTHER" id="PTHR31902:SF7">
    <property type="entry name" value="ALTERED INHERITANCE OF MITOCHONDRIA PROTEIN 32"/>
    <property type="match status" value="1"/>
</dbReference>
<protein>
    <recommendedName>
        <fullName evidence="2">Altered inheritance of mitochondria protein 32</fullName>
    </recommendedName>
</protein>
<dbReference type="SUPFAM" id="SSF52833">
    <property type="entry name" value="Thioredoxin-like"/>
    <property type="match status" value="1"/>
</dbReference>
<dbReference type="AlphaFoldDB" id="A0A0B7K885"/>